<proteinExistence type="predicted"/>
<accession>A0A3M4A0Q2</accession>
<feature type="region of interest" description="Disordered" evidence="1">
    <location>
        <begin position="32"/>
        <end position="60"/>
    </location>
</feature>
<name>A0A3M4A0Q2_9PSED</name>
<organism evidence="2 3">
    <name type="scientific">Pseudomonas syringae pv. persicae</name>
    <dbReference type="NCBI Taxonomy" id="237306"/>
    <lineage>
        <taxon>Bacteria</taxon>
        <taxon>Pseudomonadati</taxon>
        <taxon>Pseudomonadota</taxon>
        <taxon>Gammaproteobacteria</taxon>
        <taxon>Pseudomonadales</taxon>
        <taxon>Pseudomonadaceae</taxon>
        <taxon>Pseudomonas</taxon>
    </lineage>
</organism>
<evidence type="ECO:0000313" key="2">
    <source>
        <dbReference type="EMBL" id="RMO99979.1"/>
    </source>
</evidence>
<dbReference type="Proteomes" id="UP000281604">
    <property type="component" value="Unassembled WGS sequence"/>
</dbReference>
<dbReference type="EMBL" id="RBQE01000468">
    <property type="protein sequence ID" value="RMO99979.1"/>
    <property type="molecule type" value="Genomic_DNA"/>
</dbReference>
<comment type="caution">
    <text evidence="2">The sequence shown here is derived from an EMBL/GenBank/DDBJ whole genome shotgun (WGS) entry which is preliminary data.</text>
</comment>
<feature type="compositionally biased region" description="Basic and acidic residues" evidence="1">
    <location>
        <begin position="36"/>
        <end position="56"/>
    </location>
</feature>
<reference evidence="2 3" key="1">
    <citation type="submission" date="2018-08" db="EMBL/GenBank/DDBJ databases">
        <title>Recombination of ecologically and evolutionarily significant loci maintains genetic cohesion in the Pseudomonas syringae species complex.</title>
        <authorList>
            <person name="Dillon M."/>
            <person name="Thakur S."/>
            <person name="Almeida R.N.D."/>
            <person name="Weir B.S."/>
            <person name="Guttman D.S."/>
        </authorList>
    </citation>
    <scope>NUCLEOTIDE SEQUENCE [LARGE SCALE GENOMIC DNA]</scope>
    <source>
        <strain evidence="2 3">ICMP 3706</strain>
    </source>
</reference>
<evidence type="ECO:0000313" key="3">
    <source>
        <dbReference type="Proteomes" id="UP000281604"/>
    </source>
</evidence>
<sequence>MIEAGQASTEQQHSDDLAATFRMARRFARGTGVSREVGDSAGDRKQAAHREGKVDEGSQQVVGQIDQHLNRVSTAVLDLPHLIVPALVSTSRAWGLMPVTVTWPSFSPGLTAQVLSCQYTQAMPF</sequence>
<evidence type="ECO:0000256" key="1">
    <source>
        <dbReference type="SAM" id="MobiDB-lite"/>
    </source>
</evidence>
<protein>
    <submittedName>
        <fullName evidence="2">Uncharacterized protein</fullName>
    </submittedName>
</protein>
<gene>
    <name evidence="2" type="ORF">ALQ30_200542</name>
</gene>
<dbReference type="AlphaFoldDB" id="A0A3M4A0Q2"/>